<dbReference type="Pfam" id="PF07823">
    <property type="entry name" value="CPDase"/>
    <property type="match status" value="1"/>
</dbReference>
<evidence type="ECO:0000256" key="2">
    <source>
        <dbReference type="ARBA" id="ARBA00006037"/>
    </source>
</evidence>
<comment type="function">
    <text evidence="1">Involved in the metabolism of ADP-ribose 1',2'-cyclic phosphate which is produced as a consequence of tRNA splicing.</text>
</comment>
<dbReference type="SUPFAM" id="SSF55144">
    <property type="entry name" value="LigT-like"/>
    <property type="match status" value="1"/>
</dbReference>
<evidence type="ECO:0000256" key="3">
    <source>
        <dbReference type="ARBA" id="ARBA00012317"/>
    </source>
</evidence>
<gene>
    <name evidence="6" type="ORF">AWRI3579_g1073</name>
</gene>
<protein>
    <recommendedName>
        <fullName evidence="4">2',3'-cyclic-nucleotide 3'-phosphodiesterase</fullName>
        <ecNumber evidence="3">3.1.4.37</ecNumber>
    </recommendedName>
</protein>
<dbReference type="InterPro" id="IPR012386">
    <property type="entry name" value="Cyclic-nucl_3Pdiesterase"/>
</dbReference>
<sequence>MELSNLMLSLQSLFPDAPDMHTPHITITSGLNVQDSKKILSTVVLALKSTRNKARERSSTTGSVISAGSLSSVSATARDSTYFSSTSGSTSRNGAASTLQKNGGLTTAPSVTHADGSGLSFQRLSLGSTFFTRVKLDIAKENNKVLLSLVKLIRDMYVSKQQNNAEYVINEYQPHVSLVYSARIPSRAEYLSIVNRIEDAMDCEIDLANGIIADDTLEPSVSLFSNAWSMINGTFMVVNCVGPIEEWEVLDSVDL</sequence>
<dbReference type="Proteomes" id="UP000095728">
    <property type="component" value="Unassembled WGS sequence"/>
</dbReference>
<dbReference type="EMBL" id="LPNM01000006">
    <property type="protein sequence ID" value="OEJ86296.1"/>
    <property type="molecule type" value="Genomic_DNA"/>
</dbReference>
<proteinExistence type="inferred from homology"/>
<feature type="compositionally biased region" description="Low complexity" evidence="5">
    <location>
        <begin position="82"/>
        <end position="98"/>
    </location>
</feature>
<evidence type="ECO:0000256" key="4">
    <source>
        <dbReference type="ARBA" id="ARBA00014478"/>
    </source>
</evidence>
<dbReference type="Gene3D" id="3.90.1140.10">
    <property type="entry name" value="Cyclic phosphodiesterase"/>
    <property type="match status" value="1"/>
</dbReference>
<dbReference type="AlphaFoldDB" id="A0A1E5RHF8"/>
<dbReference type="OrthoDB" id="514292at2759"/>
<dbReference type="PANTHER" id="PTHR28141">
    <property type="entry name" value="2',3'-CYCLIC-NUCLEOTIDE 3'-PHOSPHODIESTERASE"/>
    <property type="match status" value="1"/>
</dbReference>
<evidence type="ECO:0000256" key="5">
    <source>
        <dbReference type="SAM" id="MobiDB-lite"/>
    </source>
</evidence>
<dbReference type="EC" id="3.1.4.37" evidence="3"/>
<dbReference type="InterPro" id="IPR009097">
    <property type="entry name" value="Cyclic_Pdiesterase"/>
</dbReference>
<dbReference type="GO" id="GO:0009187">
    <property type="term" value="P:cyclic nucleotide metabolic process"/>
    <property type="evidence" value="ECO:0007669"/>
    <property type="project" value="TreeGrafter"/>
</dbReference>
<dbReference type="GO" id="GO:0004113">
    <property type="term" value="F:2',3'-cyclic-nucleotide 3'-phosphodiesterase activity"/>
    <property type="evidence" value="ECO:0007669"/>
    <property type="project" value="UniProtKB-EC"/>
</dbReference>
<dbReference type="InParanoid" id="A0A1E5RHF8"/>
<comment type="similarity">
    <text evidence="2">Belongs to the 2H phosphoesterase superfamily. CPD1 family.</text>
</comment>
<organism evidence="6 7">
    <name type="scientific">Hanseniaspora osmophila</name>
    <dbReference type="NCBI Taxonomy" id="56408"/>
    <lineage>
        <taxon>Eukaryota</taxon>
        <taxon>Fungi</taxon>
        <taxon>Dikarya</taxon>
        <taxon>Ascomycota</taxon>
        <taxon>Saccharomycotina</taxon>
        <taxon>Saccharomycetes</taxon>
        <taxon>Saccharomycodales</taxon>
        <taxon>Saccharomycodaceae</taxon>
        <taxon>Hanseniaspora</taxon>
    </lineage>
</organism>
<name>A0A1E5RHF8_9ASCO</name>
<reference evidence="7" key="1">
    <citation type="journal article" date="2016" name="Genome Announc.">
        <title>Genome sequences of three species of Hanseniaspora isolated from spontaneous wine fermentations.</title>
        <authorList>
            <person name="Sternes P.R."/>
            <person name="Lee D."/>
            <person name="Kutyna D.R."/>
            <person name="Borneman A.R."/>
        </authorList>
    </citation>
    <scope>NUCLEOTIDE SEQUENCE [LARGE SCALE GENOMIC DNA]</scope>
    <source>
        <strain evidence="7">AWRI3579</strain>
    </source>
</reference>
<evidence type="ECO:0000313" key="6">
    <source>
        <dbReference type="EMBL" id="OEJ86296.1"/>
    </source>
</evidence>
<feature type="compositionally biased region" description="Polar residues" evidence="5">
    <location>
        <begin position="99"/>
        <end position="109"/>
    </location>
</feature>
<keyword evidence="7" id="KW-1185">Reference proteome</keyword>
<dbReference type="FunCoup" id="A0A1E5RHF8">
    <property type="interactions" value="13"/>
</dbReference>
<dbReference type="STRING" id="56408.A0A1E5RHF8"/>
<evidence type="ECO:0000256" key="1">
    <source>
        <dbReference type="ARBA" id="ARBA00003831"/>
    </source>
</evidence>
<feature type="region of interest" description="Disordered" evidence="5">
    <location>
        <begin position="82"/>
        <end position="109"/>
    </location>
</feature>
<comment type="caution">
    <text evidence="6">The sequence shown here is derived from an EMBL/GenBank/DDBJ whole genome shotgun (WGS) entry which is preliminary data.</text>
</comment>
<evidence type="ECO:0000313" key="7">
    <source>
        <dbReference type="Proteomes" id="UP000095728"/>
    </source>
</evidence>
<dbReference type="PANTHER" id="PTHR28141:SF1">
    <property type="entry name" value="2',3'-CYCLIC-NUCLEOTIDE 3'-PHOSPHODIESTERASE"/>
    <property type="match status" value="1"/>
</dbReference>
<accession>A0A1E5RHF8</accession>